<dbReference type="GO" id="GO:0005525">
    <property type="term" value="F:GTP binding"/>
    <property type="evidence" value="ECO:0007669"/>
    <property type="project" value="UniProtKB-UniRule"/>
</dbReference>
<dbReference type="InterPro" id="IPR045061">
    <property type="entry name" value="FtsZ/CetZ"/>
</dbReference>
<name>A0A2A9HGE7_TEPT2</name>
<dbReference type="Proteomes" id="UP000223071">
    <property type="component" value="Unassembled WGS sequence"/>
</dbReference>
<dbReference type="GO" id="GO:0043093">
    <property type="term" value="P:FtsZ-dependent cytokinesis"/>
    <property type="evidence" value="ECO:0007669"/>
    <property type="project" value="UniProtKB-UniRule"/>
</dbReference>
<keyword evidence="2 5" id="KW-0547">Nucleotide-binding</keyword>
<evidence type="ECO:0000259" key="7">
    <source>
        <dbReference type="SMART" id="SM00864"/>
    </source>
</evidence>
<dbReference type="SMART" id="SM00864">
    <property type="entry name" value="Tubulin"/>
    <property type="match status" value="1"/>
</dbReference>
<evidence type="ECO:0000256" key="5">
    <source>
        <dbReference type="HAMAP-Rule" id="MF_00909"/>
    </source>
</evidence>
<dbReference type="HAMAP" id="MF_00909">
    <property type="entry name" value="FtsZ"/>
    <property type="match status" value="1"/>
</dbReference>
<feature type="binding site" evidence="5">
    <location>
        <position position="186"/>
    </location>
    <ligand>
        <name>GTP</name>
        <dbReference type="ChEBI" id="CHEBI:37565"/>
    </ligand>
</feature>
<feature type="binding site" evidence="5">
    <location>
        <position position="138"/>
    </location>
    <ligand>
        <name>GTP</name>
        <dbReference type="ChEBI" id="CHEBI:37565"/>
    </ligand>
</feature>
<evidence type="ECO:0000256" key="1">
    <source>
        <dbReference type="ARBA" id="ARBA00009690"/>
    </source>
</evidence>
<dbReference type="SUPFAM" id="SSF52490">
    <property type="entry name" value="Tubulin nucleotide-binding domain-like"/>
    <property type="match status" value="1"/>
</dbReference>
<dbReference type="Gene3D" id="3.40.50.1440">
    <property type="entry name" value="Tubulin/FtsZ, GTPase domain"/>
    <property type="match status" value="1"/>
</dbReference>
<feature type="binding site" evidence="5">
    <location>
        <position position="142"/>
    </location>
    <ligand>
        <name>GTP</name>
        <dbReference type="ChEBI" id="CHEBI:37565"/>
    </ligand>
</feature>
<keyword evidence="4 5" id="KW-0717">Septation</keyword>
<evidence type="ECO:0000259" key="8">
    <source>
        <dbReference type="SMART" id="SM00865"/>
    </source>
</evidence>
<gene>
    <name evidence="5" type="primary">ftsZ</name>
    <name evidence="9" type="ORF">A9A59_1425</name>
</gene>
<dbReference type="PANTHER" id="PTHR30314">
    <property type="entry name" value="CELL DIVISION PROTEIN FTSZ-RELATED"/>
    <property type="match status" value="1"/>
</dbReference>
<dbReference type="GO" id="GO:0005737">
    <property type="term" value="C:cytoplasm"/>
    <property type="evidence" value="ECO:0007669"/>
    <property type="project" value="UniProtKB-SubCell"/>
</dbReference>
<dbReference type="GO" id="GO:0051258">
    <property type="term" value="P:protein polymerization"/>
    <property type="evidence" value="ECO:0007669"/>
    <property type="project" value="UniProtKB-UniRule"/>
</dbReference>
<feature type="binding site" evidence="5">
    <location>
        <begin position="20"/>
        <end position="24"/>
    </location>
    <ligand>
        <name>GTP</name>
        <dbReference type="ChEBI" id="CHEBI:37565"/>
    </ligand>
</feature>
<dbReference type="Gene3D" id="3.30.1330.20">
    <property type="entry name" value="Tubulin/FtsZ, C-terminal domain"/>
    <property type="match status" value="1"/>
</dbReference>
<dbReference type="RefSeq" id="WP_098503616.1">
    <property type="nucleotide sequence ID" value="NZ_PDJQ01000001.1"/>
</dbReference>
<dbReference type="InterPro" id="IPR024757">
    <property type="entry name" value="FtsZ_C"/>
</dbReference>
<dbReference type="PRINTS" id="PR00423">
    <property type="entry name" value="CELLDVISFTSZ"/>
</dbReference>
<evidence type="ECO:0000313" key="10">
    <source>
        <dbReference type="Proteomes" id="UP000223071"/>
    </source>
</evidence>
<feature type="domain" description="Tubulin/FtsZ GTPase" evidence="7">
    <location>
        <begin position="12"/>
        <end position="204"/>
    </location>
</feature>
<keyword evidence="5" id="KW-0131">Cell cycle</keyword>
<dbReference type="InterPro" id="IPR020805">
    <property type="entry name" value="Cell_div_FtsZ_CS"/>
</dbReference>
<reference evidence="9 10" key="1">
    <citation type="submission" date="2017-09" db="EMBL/GenBank/DDBJ databases">
        <title>Sequencing the genomes of two abundant thermophiles in Great Basin hot springs: Thermocrinis jamiesonii and novel Chloroflexi Thermoflexus hugenholtzii.</title>
        <authorList>
            <person name="Hedlund B."/>
        </authorList>
    </citation>
    <scope>NUCLEOTIDE SEQUENCE [LARGE SCALE GENOMIC DNA]</scope>
    <source>
        <strain evidence="9 10">G233</strain>
    </source>
</reference>
<keyword evidence="5" id="KW-0963">Cytoplasm</keyword>
<keyword evidence="5 9" id="KW-0132">Cell division</keyword>
<feature type="binding site" evidence="5">
    <location>
        <begin position="107"/>
        <end position="109"/>
    </location>
    <ligand>
        <name>GTP</name>
        <dbReference type="ChEBI" id="CHEBI:37565"/>
    </ligand>
</feature>
<comment type="caution">
    <text evidence="9">The sequence shown here is derived from an EMBL/GenBank/DDBJ whole genome shotgun (WGS) entry which is preliminary data.</text>
</comment>
<dbReference type="EMBL" id="PDJQ01000001">
    <property type="protein sequence ID" value="PFG74212.1"/>
    <property type="molecule type" value="Genomic_DNA"/>
</dbReference>
<dbReference type="SUPFAM" id="SSF55307">
    <property type="entry name" value="Tubulin C-terminal domain-like"/>
    <property type="match status" value="1"/>
</dbReference>
<dbReference type="SMART" id="SM00865">
    <property type="entry name" value="Tubulin_C"/>
    <property type="match status" value="1"/>
</dbReference>
<dbReference type="FunFam" id="3.40.50.1440:FF:000001">
    <property type="entry name" value="Cell division protein FtsZ"/>
    <property type="match status" value="1"/>
</dbReference>
<organism evidence="9 10">
    <name type="scientific">Tepidiforma thermophila (strain KCTC 52669 / CGMCC 1.13589 / G233)</name>
    <dbReference type="NCBI Taxonomy" id="2761530"/>
    <lineage>
        <taxon>Bacteria</taxon>
        <taxon>Bacillati</taxon>
        <taxon>Chloroflexota</taxon>
        <taxon>Tepidiformia</taxon>
        <taxon>Tepidiformales</taxon>
        <taxon>Tepidiformaceae</taxon>
        <taxon>Tepidiforma</taxon>
    </lineage>
</organism>
<dbReference type="GO" id="GO:0000917">
    <property type="term" value="P:division septum assembly"/>
    <property type="evidence" value="ECO:0007669"/>
    <property type="project" value="UniProtKB-KW"/>
</dbReference>
<dbReference type="CDD" id="cd02201">
    <property type="entry name" value="FtsZ_type1"/>
    <property type="match status" value="1"/>
</dbReference>
<evidence type="ECO:0000256" key="3">
    <source>
        <dbReference type="ARBA" id="ARBA00023134"/>
    </source>
</evidence>
<dbReference type="Pfam" id="PF00091">
    <property type="entry name" value="Tubulin"/>
    <property type="match status" value="1"/>
</dbReference>
<dbReference type="PROSITE" id="PS01134">
    <property type="entry name" value="FTSZ_1"/>
    <property type="match status" value="1"/>
</dbReference>
<keyword evidence="10" id="KW-1185">Reference proteome</keyword>
<dbReference type="InterPro" id="IPR037103">
    <property type="entry name" value="Tubulin/FtsZ-like_C"/>
</dbReference>
<dbReference type="InterPro" id="IPR008280">
    <property type="entry name" value="Tub_FtsZ_C"/>
</dbReference>
<evidence type="ECO:0000256" key="2">
    <source>
        <dbReference type="ARBA" id="ARBA00022741"/>
    </source>
</evidence>
<evidence type="ECO:0000256" key="6">
    <source>
        <dbReference type="NCBIfam" id="TIGR00065"/>
    </source>
</evidence>
<accession>A0A2A9HGE7</accession>
<comment type="similarity">
    <text evidence="1 5">Belongs to the FtsZ family.</text>
</comment>
<evidence type="ECO:0000313" key="9">
    <source>
        <dbReference type="EMBL" id="PFG74212.1"/>
    </source>
</evidence>
<evidence type="ECO:0000256" key="4">
    <source>
        <dbReference type="ARBA" id="ARBA00023210"/>
    </source>
</evidence>
<comment type="function">
    <text evidence="5">Essential cell division protein that forms a contractile ring structure (Z ring) at the future cell division site. The regulation of the ring assembly controls the timing and the location of cell division. One of the functions of the FtsZ ring is to recruit other cell division proteins to the septum to produce a new cell wall between the dividing cells. Binds GTP and shows GTPase activity.</text>
</comment>
<dbReference type="InterPro" id="IPR036525">
    <property type="entry name" value="Tubulin/FtsZ_GTPase_sf"/>
</dbReference>
<proteinExistence type="inferred from homology"/>
<dbReference type="PANTHER" id="PTHR30314:SF3">
    <property type="entry name" value="MITOCHONDRIAL DIVISION PROTEIN FSZA"/>
    <property type="match status" value="1"/>
</dbReference>
<dbReference type="GO" id="GO:0003924">
    <property type="term" value="F:GTPase activity"/>
    <property type="evidence" value="ECO:0007669"/>
    <property type="project" value="UniProtKB-UniRule"/>
</dbReference>
<keyword evidence="3 5" id="KW-0342">GTP-binding</keyword>
<dbReference type="NCBIfam" id="TIGR00065">
    <property type="entry name" value="ftsZ"/>
    <property type="match status" value="1"/>
</dbReference>
<dbReference type="InterPro" id="IPR000158">
    <property type="entry name" value="Cell_div_FtsZ"/>
</dbReference>
<dbReference type="AlphaFoldDB" id="A0A2A9HGE7"/>
<protein>
    <recommendedName>
        <fullName evidence="5 6">Cell division protein FtsZ</fullName>
    </recommendedName>
</protein>
<dbReference type="InterPro" id="IPR018316">
    <property type="entry name" value="Tubulin/FtsZ_2-layer-sand-dom"/>
</dbReference>
<feature type="domain" description="Tubulin/FtsZ 2-layer sandwich" evidence="8">
    <location>
        <begin position="206"/>
        <end position="323"/>
    </location>
</feature>
<comment type="subunit">
    <text evidence="5">Homodimer. Polymerizes to form a dynamic ring structure in a strictly GTP-dependent manner. Interacts directly with several other division proteins.</text>
</comment>
<comment type="subcellular location">
    <subcellularLocation>
        <location evidence="5">Cytoplasm</location>
    </subcellularLocation>
    <text evidence="5">Assembles at midcell at the inner surface of the cytoplasmic membrane.</text>
</comment>
<dbReference type="GO" id="GO:0032153">
    <property type="term" value="C:cell division site"/>
    <property type="evidence" value="ECO:0007669"/>
    <property type="project" value="UniProtKB-UniRule"/>
</dbReference>
<dbReference type="InterPro" id="IPR003008">
    <property type="entry name" value="Tubulin_FtsZ_GTPase"/>
</dbReference>
<sequence>MSMRYDTDLLPDIKVIGVGGGGCNAVNRMVRAKIPGVQFIACNTDAQALASSEAPTRLRIGEKLTKGLGVGGDPTRGERAADESRDEIYDLLRGTEMVFVTAGMGGGTGTGAAPIVAEIAKDCGALTIGVVTKPFPWEGARRMKQAEEGIARLRDKVDTLIAIPNGRLIEICPPNATVEEAFETADDVLRQAIQSISNIISQNGSINLDFNDVRTIMSEAGPALLAVGKGSGENRAVEAARAATQSPILDQSIEGAHNVLFNVTHSGSLGLRELDAAARTIAEVVDPAANIIFGTVVDPRVGDEVHITVIATGFTPRVATIGDPVESSATRLREFNLPGVSSMEDAELPAFLRRNLRSLNLERDEFGRVARLK</sequence>
<dbReference type="Pfam" id="PF12327">
    <property type="entry name" value="FtsZ_C"/>
    <property type="match status" value="1"/>
</dbReference>